<sequence length="134" mass="14707">MHDQKLLGAKSTNLKLDIGDVLALMEILFIITKSTHSNFFISLLDAINKTSKSSYTQLLQRYLKNSTPTNGANSKSHSPPTDDTCTAPKKKRGRPPKSQSTPTDDTCTAPIPESSSGTTTQKRSRPKKKSVKMK</sequence>
<dbReference type="Proteomes" id="UP000001396">
    <property type="component" value="Unassembled WGS sequence"/>
</dbReference>
<feature type="compositionally biased region" description="Polar residues" evidence="1">
    <location>
        <begin position="97"/>
        <end position="106"/>
    </location>
</feature>
<proteinExistence type="predicted"/>
<evidence type="ECO:0000256" key="1">
    <source>
        <dbReference type="SAM" id="MobiDB-lite"/>
    </source>
</evidence>
<gene>
    <name evidence="2" type="ORF">PPL_06715</name>
</gene>
<comment type="caution">
    <text evidence="2">The sequence shown here is derived from an EMBL/GenBank/DDBJ whole genome shotgun (WGS) entry which is preliminary data.</text>
</comment>
<feature type="region of interest" description="Disordered" evidence="1">
    <location>
        <begin position="65"/>
        <end position="134"/>
    </location>
</feature>
<dbReference type="GO" id="GO:0003677">
    <property type="term" value="F:DNA binding"/>
    <property type="evidence" value="ECO:0007669"/>
    <property type="project" value="InterPro"/>
</dbReference>
<dbReference type="InterPro" id="IPR017956">
    <property type="entry name" value="AT_hook_DNA-bd_motif"/>
</dbReference>
<dbReference type="EMBL" id="ADBJ01000031">
    <property type="protein sequence ID" value="EFA79895.1"/>
    <property type="molecule type" value="Genomic_DNA"/>
</dbReference>
<keyword evidence="3" id="KW-1185">Reference proteome</keyword>
<dbReference type="RefSeq" id="XP_020432016.1">
    <property type="nucleotide sequence ID" value="XM_020577568.1"/>
</dbReference>
<dbReference type="InParanoid" id="D3BFI1"/>
<feature type="compositionally biased region" description="Basic residues" evidence="1">
    <location>
        <begin position="122"/>
        <end position="134"/>
    </location>
</feature>
<dbReference type="AlphaFoldDB" id="D3BFI1"/>
<evidence type="ECO:0000313" key="3">
    <source>
        <dbReference type="Proteomes" id="UP000001396"/>
    </source>
</evidence>
<accession>D3BFI1</accession>
<dbReference type="GeneID" id="31362197"/>
<feature type="compositionally biased region" description="Polar residues" evidence="1">
    <location>
        <begin position="65"/>
        <end position="84"/>
    </location>
</feature>
<protein>
    <submittedName>
        <fullName evidence="2">Uncharacterized protein</fullName>
    </submittedName>
</protein>
<name>D3BFI1_HETP5</name>
<evidence type="ECO:0000313" key="2">
    <source>
        <dbReference type="EMBL" id="EFA79895.1"/>
    </source>
</evidence>
<reference evidence="2 3" key="1">
    <citation type="journal article" date="2011" name="Genome Res.">
        <title>Phylogeny-wide analysis of social amoeba genomes highlights ancient origins for complex intercellular communication.</title>
        <authorList>
            <person name="Heidel A.J."/>
            <person name="Lawal H.M."/>
            <person name="Felder M."/>
            <person name="Schilde C."/>
            <person name="Helps N.R."/>
            <person name="Tunggal B."/>
            <person name="Rivero F."/>
            <person name="John U."/>
            <person name="Schleicher M."/>
            <person name="Eichinger L."/>
            <person name="Platzer M."/>
            <person name="Noegel A.A."/>
            <person name="Schaap P."/>
            <person name="Gloeckner G."/>
        </authorList>
    </citation>
    <scope>NUCLEOTIDE SEQUENCE [LARGE SCALE GENOMIC DNA]</scope>
    <source>
        <strain evidence="3">ATCC 26659 / Pp 5 / PN500</strain>
    </source>
</reference>
<organism evidence="2 3">
    <name type="scientific">Heterostelium pallidum (strain ATCC 26659 / Pp 5 / PN500)</name>
    <name type="common">Cellular slime mold</name>
    <name type="synonym">Polysphondylium pallidum</name>
    <dbReference type="NCBI Taxonomy" id="670386"/>
    <lineage>
        <taxon>Eukaryota</taxon>
        <taxon>Amoebozoa</taxon>
        <taxon>Evosea</taxon>
        <taxon>Eumycetozoa</taxon>
        <taxon>Dictyostelia</taxon>
        <taxon>Acytosteliales</taxon>
        <taxon>Acytosteliaceae</taxon>
        <taxon>Heterostelium</taxon>
    </lineage>
</organism>
<dbReference type="Pfam" id="PF02178">
    <property type="entry name" value="AT_hook"/>
    <property type="match status" value="2"/>
</dbReference>